<organism evidence="1 2">
    <name type="scientific">Parnassius mnemosyne</name>
    <name type="common">clouded apollo</name>
    <dbReference type="NCBI Taxonomy" id="213953"/>
    <lineage>
        <taxon>Eukaryota</taxon>
        <taxon>Metazoa</taxon>
        <taxon>Ecdysozoa</taxon>
        <taxon>Arthropoda</taxon>
        <taxon>Hexapoda</taxon>
        <taxon>Insecta</taxon>
        <taxon>Pterygota</taxon>
        <taxon>Neoptera</taxon>
        <taxon>Endopterygota</taxon>
        <taxon>Lepidoptera</taxon>
        <taxon>Glossata</taxon>
        <taxon>Ditrysia</taxon>
        <taxon>Papilionoidea</taxon>
        <taxon>Papilionidae</taxon>
        <taxon>Parnassiinae</taxon>
        <taxon>Parnassini</taxon>
        <taxon>Parnassius</taxon>
        <taxon>Driopa</taxon>
    </lineage>
</organism>
<keyword evidence="2" id="KW-1185">Reference proteome</keyword>
<sequence>MGETPSGPLELLTSREKSALQTERCVNRTSGIRHSCPGMVGGVFPPPSRAELDAKREPNRSAFSFAVWASRSLCAEMADRSSLKQPWRETRMHGFLNEFELVSRRF</sequence>
<evidence type="ECO:0000313" key="2">
    <source>
        <dbReference type="Proteomes" id="UP001314205"/>
    </source>
</evidence>
<dbReference type="EMBL" id="CAVLGL010000104">
    <property type="protein sequence ID" value="CAK1598485.1"/>
    <property type="molecule type" value="Genomic_DNA"/>
</dbReference>
<name>A0AAV1LUE8_9NEOP</name>
<evidence type="ECO:0000313" key="1">
    <source>
        <dbReference type="EMBL" id="CAK1598485.1"/>
    </source>
</evidence>
<gene>
    <name evidence="1" type="ORF">PARMNEM_LOCUS17466</name>
</gene>
<accession>A0AAV1LUE8</accession>
<dbReference type="AlphaFoldDB" id="A0AAV1LUE8"/>
<comment type="caution">
    <text evidence="1">The sequence shown here is derived from an EMBL/GenBank/DDBJ whole genome shotgun (WGS) entry which is preliminary data.</text>
</comment>
<dbReference type="Proteomes" id="UP001314205">
    <property type="component" value="Unassembled WGS sequence"/>
</dbReference>
<proteinExistence type="predicted"/>
<protein>
    <submittedName>
        <fullName evidence="1">Uncharacterized protein</fullName>
    </submittedName>
</protein>
<reference evidence="1 2" key="1">
    <citation type="submission" date="2023-11" db="EMBL/GenBank/DDBJ databases">
        <authorList>
            <person name="Hedman E."/>
            <person name="Englund M."/>
            <person name="Stromberg M."/>
            <person name="Nyberg Akerstrom W."/>
            <person name="Nylinder S."/>
            <person name="Jareborg N."/>
            <person name="Kallberg Y."/>
            <person name="Kronander E."/>
        </authorList>
    </citation>
    <scope>NUCLEOTIDE SEQUENCE [LARGE SCALE GENOMIC DNA]</scope>
</reference>